<comment type="similarity">
    <text evidence="1">Belongs to the protein kinase superfamily. AGC Ser/Thr protein kinase family.</text>
</comment>
<dbReference type="PROSITE" id="PS00108">
    <property type="entry name" value="PROTEIN_KINASE_ST"/>
    <property type="match status" value="1"/>
</dbReference>
<dbReference type="GO" id="GO:0004674">
    <property type="term" value="F:protein serine/threonine kinase activity"/>
    <property type="evidence" value="ECO:0007669"/>
    <property type="project" value="UniProtKB-KW"/>
</dbReference>
<dbReference type="AlphaFoldDB" id="A0A834I8N7"/>
<dbReference type="InterPro" id="IPR050236">
    <property type="entry name" value="Ser_Thr_kinase_AGC"/>
</dbReference>
<evidence type="ECO:0000256" key="9">
    <source>
        <dbReference type="ARBA" id="ARBA00033099"/>
    </source>
</evidence>
<dbReference type="PROSITE" id="PS51285">
    <property type="entry name" value="AGC_KINASE_CTER"/>
    <property type="match status" value="1"/>
</dbReference>
<dbReference type="Proteomes" id="UP000625711">
    <property type="component" value="Unassembled WGS sequence"/>
</dbReference>
<dbReference type="GO" id="GO:0005524">
    <property type="term" value="F:ATP binding"/>
    <property type="evidence" value="ECO:0007669"/>
    <property type="project" value="UniProtKB-KW"/>
</dbReference>
<evidence type="ECO:0000259" key="14">
    <source>
        <dbReference type="PROSITE" id="PS51285"/>
    </source>
</evidence>
<dbReference type="EMBL" id="JAACXV010013365">
    <property type="protein sequence ID" value="KAF7273593.1"/>
    <property type="molecule type" value="Genomic_DNA"/>
</dbReference>
<comment type="catalytic activity">
    <reaction evidence="11">
        <text>L-seryl-[protein] + ATP = O-phospho-L-seryl-[protein] + ADP + H(+)</text>
        <dbReference type="Rhea" id="RHEA:17989"/>
        <dbReference type="Rhea" id="RHEA-COMP:9863"/>
        <dbReference type="Rhea" id="RHEA-COMP:11604"/>
        <dbReference type="ChEBI" id="CHEBI:15378"/>
        <dbReference type="ChEBI" id="CHEBI:29999"/>
        <dbReference type="ChEBI" id="CHEBI:30616"/>
        <dbReference type="ChEBI" id="CHEBI:83421"/>
        <dbReference type="ChEBI" id="CHEBI:456216"/>
        <dbReference type="EC" id="2.7.11.1"/>
    </reaction>
</comment>
<evidence type="ECO:0000256" key="7">
    <source>
        <dbReference type="ARBA" id="ARBA00022777"/>
    </source>
</evidence>
<dbReference type="Gene3D" id="3.30.200.20">
    <property type="entry name" value="Phosphorylase Kinase, domain 1"/>
    <property type="match status" value="1"/>
</dbReference>
<dbReference type="InterPro" id="IPR008271">
    <property type="entry name" value="Ser/Thr_kinase_AS"/>
</dbReference>
<accession>A0A834I8N7</accession>
<evidence type="ECO:0000256" key="3">
    <source>
        <dbReference type="ARBA" id="ARBA00022148"/>
    </source>
</evidence>
<evidence type="ECO:0000256" key="10">
    <source>
        <dbReference type="ARBA" id="ARBA00047899"/>
    </source>
</evidence>
<comment type="catalytic activity">
    <reaction evidence="10">
        <text>L-threonyl-[protein] + ATP = O-phospho-L-threonyl-[protein] + ADP + H(+)</text>
        <dbReference type="Rhea" id="RHEA:46608"/>
        <dbReference type="Rhea" id="RHEA-COMP:11060"/>
        <dbReference type="Rhea" id="RHEA-COMP:11605"/>
        <dbReference type="ChEBI" id="CHEBI:15378"/>
        <dbReference type="ChEBI" id="CHEBI:30013"/>
        <dbReference type="ChEBI" id="CHEBI:30616"/>
        <dbReference type="ChEBI" id="CHEBI:61977"/>
        <dbReference type="ChEBI" id="CHEBI:456216"/>
        <dbReference type="EC" id="2.7.11.1"/>
    </reaction>
</comment>
<dbReference type="FunFam" id="3.30.200.20:FF:000550">
    <property type="entry name" value="Serine/threonine-protein kinase greatwall"/>
    <property type="match status" value="1"/>
</dbReference>
<dbReference type="GO" id="GO:0035556">
    <property type="term" value="P:intracellular signal transduction"/>
    <property type="evidence" value="ECO:0007669"/>
    <property type="project" value="TreeGrafter"/>
</dbReference>
<dbReference type="OrthoDB" id="162894at2759"/>
<dbReference type="SMART" id="SM00220">
    <property type="entry name" value="S_TKc"/>
    <property type="match status" value="1"/>
</dbReference>
<evidence type="ECO:0000259" key="13">
    <source>
        <dbReference type="PROSITE" id="PS50011"/>
    </source>
</evidence>
<evidence type="ECO:0000256" key="11">
    <source>
        <dbReference type="ARBA" id="ARBA00048679"/>
    </source>
</evidence>
<sequence length="598" mass="67496">MSVLCEDGKRKENVNTSSKAPDIHDFCIIKPISRGAFGKVFLGAKKTNMDVMYAIKVMKKTEMVNKNMVSQVVNERNALALTKSPFCVQLYYSLQTTSSIYLVMEYMVGGDLKSLLSVYGFFDESMATFYIAEVSLALEYLHQHSIIHRDIKPDNMLLSKDGHVKLTDFGLSKVQIHRDLEISDFENCTPNLCTRTPGQLLSLTSHLSFGSGNSKVISSNHNNSSFFCHSDEISVLKESNTSTLGKDSVESDISTEKKSRNHTGLSGVHFLSAENYTPLKFIERSESSSYHTCESSVQSSVYYDESSNYHTNANDFMNNTTASPISRKIPSRLGLYYKGRETERKRKYRSPSPSRTKKTYLRTGLTGEMEILRVDSTSPPKGVTFSTPVSTQKTAKSKTARFAVPYATPDQQKRTVEDPVSPISSEALEHTTPKSPRTPYRTPKSVKRGHWSSDQRILGTPDYLAPELLLKRGHNHAVDWWALGVCFYEFVTGIPPFNDETPQQVFKNILERNIEWPTDDEALSECIVEAIEALLTHDPDLRPTAQQLQKMEAFKMLDWSNLLNMMPPFVPDPCDLTDTAYFQARNELLNFNLSNFDL</sequence>
<dbReference type="InterPro" id="IPR037638">
    <property type="entry name" value="MASTL_STKc"/>
</dbReference>
<feature type="compositionally biased region" description="Polar residues" evidence="12">
    <location>
        <begin position="376"/>
        <end position="394"/>
    </location>
</feature>
<keyword evidence="6" id="KW-0547">Nucleotide-binding</keyword>
<dbReference type="PROSITE" id="PS50011">
    <property type="entry name" value="PROTEIN_KINASE_DOM"/>
    <property type="match status" value="1"/>
</dbReference>
<keyword evidence="7" id="KW-0418">Kinase</keyword>
<evidence type="ECO:0000256" key="8">
    <source>
        <dbReference type="ARBA" id="ARBA00022840"/>
    </source>
</evidence>
<dbReference type="SUPFAM" id="SSF56112">
    <property type="entry name" value="Protein kinase-like (PK-like)"/>
    <property type="match status" value="1"/>
</dbReference>
<feature type="domain" description="Protein kinase" evidence="13">
    <location>
        <begin position="26"/>
        <end position="554"/>
    </location>
</feature>
<evidence type="ECO:0000256" key="5">
    <source>
        <dbReference type="ARBA" id="ARBA00022679"/>
    </source>
</evidence>
<dbReference type="PANTHER" id="PTHR24356">
    <property type="entry name" value="SERINE/THREONINE-PROTEIN KINASE"/>
    <property type="match status" value="1"/>
</dbReference>
<evidence type="ECO:0000256" key="12">
    <source>
        <dbReference type="SAM" id="MobiDB-lite"/>
    </source>
</evidence>
<feature type="region of interest" description="Disordered" evidence="12">
    <location>
        <begin position="376"/>
        <end position="448"/>
    </location>
</feature>
<dbReference type="CDD" id="cd05610">
    <property type="entry name" value="STKc_MASTL"/>
    <property type="match status" value="1"/>
</dbReference>
<reference evidence="15" key="1">
    <citation type="submission" date="2020-08" db="EMBL/GenBank/DDBJ databases">
        <title>Genome sequencing and assembly of the red palm weevil Rhynchophorus ferrugineus.</title>
        <authorList>
            <person name="Dias G.B."/>
            <person name="Bergman C.M."/>
            <person name="Manee M."/>
        </authorList>
    </citation>
    <scope>NUCLEOTIDE SEQUENCE</scope>
    <source>
        <strain evidence="15">AA-2017</strain>
        <tissue evidence="15">Whole larva</tissue>
    </source>
</reference>
<evidence type="ECO:0000313" key="15">
    <source>
        <dbReference type="EMBL" id="KAF7273593.1"/>
    </source>
</evidence>
<feature type="domain" description="AGC-kinase C-terminal" evidence="14">
    <location>
        <begin position="555"/>
        <end position="598"/>
    </location>
</feature>
<protein>
    <recommendedName>
        <fullName evidence="3">Serine/threonine-protein kinase greatwall</fullName>
        <ecNumber evidence="2">2.7.11.1</ecNumber>
    </recommendedName>
    <alternativeName>
        <fullName evidence="9">Microtubule-associated serine/threonine-protein kinase-like</fullName>
    </alternativeName>
</protein>
<dbReference type="GO" id="GO:0005634">
    <property type="term" value="C:nucleus"/>
    <property type="evidence" value="ECO:0007669"/>
    <property type="project" value="TreeGrafter"/>
</dbReference>
<evidence type="ECO:0000256" key="1">
    <source>
        <dbReference type="ARBA" id="ARBA00009903"/>
    </source>
</evidence>
<evidence type="ECO:0000256" key="2">
    <source>
        <dbReference type="ARBA" id="ARBA00012513"/>
    </source>
</evidence>
<dbReference type="InterPro" id="IPR000719">
    <property type="entry name" value="Prot_kinase_dom"/>
</dbReference>
<dbReference type="PANTHER" id="PTHR24356:SF1">
    <property type="entry name" value="SERINE_THREONINE-PROTEIN KINASE GREATWALL"/>
    <property type="match status" value="1"/>
</dbReference>
<dbReference type="Pfam" id="PF00069">
    <property type="entry name" value="Pkinase"/>
    <property type="match status" value="2"/>
</dbReference>
<organism evidence="15 16">
    <name type="scientific">Rhynchophorus ferrugineus</name>
    <name type="common">Red palm weevil</name>
    <name type="synonym">Curculio ferrugineus</name>
    <dbReference type="NCBI Taxonomy" id="354439"/>
    <lineage>
        <taxon>Eukaryota</taxon>
        <taxon>Metazoa</taxon>
        <taxon>Ecdysozoa</taxon>
        <taxon>Arthropoda</taxon>
        <taxon>Hexapoda</taxon>
        <taxon>Insecta</taxon>
        <taxon>Pterygota</taxon>
        <taxon>Neoptera</taxon>
        <taxon>Endopterygota</taxon>
        <taxon>Coleoptera</taxon>
        <taxon>Polyphaga</taxon>
        <taxon>Cucujiformia</taxon>
        <taxon>Curculionidae</taxon>
        <taxon>Dryophthorinae</taxon>
        <taxon>Rhynchophorus</taxon>
    </lineage>
</organism>
<dbReference type="FunFam" id="1.10.510.10:FF:000484">
    <property type="entry name" value="Serine/threonine-protein kinase greatwall, putative"/>
    <property type="match status" value="1"/>
</dbReference>
<dbReference type="FunFam" id="1.10.510.10:FF:000278">
    <property type="entry name" value="serine/threonine-protein kinase greatwall isoform X1"/>
    <property type="match status" value="1"/>
</dbReference>
<dbReference type="EC" id="2.7.11.1" evidence="2"/>
<dbReference type="InterPro" id="IPR011009">
    <property type="entry name" value="Kinase-like_dom_sf"/>
</dbReference>
<evidence type="ECO:0000256" key="6">
    <source>
        <dbReference type="ARBA" id="ARBA00022741"/>
    </source>
</evidence>
<name>A0A834I8N7_RHYFE</name>
<keyword evidence="8" id="KW-0067">ATP-binding</keyword>
<dbReference type="Gene3D" id="1.10.510.10">
    <property type="entry name" value="Transferase(Phosphotransferase) domain 1"/>
    <property type="match status" value="2"/>
</dbReference>
<evidence type="ECO:0000313" key="16">
    <source>
        <dbReference type="Proteomes" id="UP000625711"/>
    </source>
</evidence>
<dbReference type="InterPro" id="IPR000961">
    <property type="entry name" value="AGC-kinase_C"/>
</dbReference>
<comment type="caution">
    <text evidence="15">The sequence shown here is derived from an EMBL/GenBank/DDBJ whole genome shotgun (WGS) entry which is preliminary data.</text>
</comment>
<keyword evidence="16" id="KW-1185">Reference proteome</keyword>
<keyword evidence="5" id="KW-0808">Transferase</keyword>
<evidence type="ECO:0000256" key="4">
    <source>
        <dbReference type="ARBA" id="ARBA00022527"/>
    </source>
</evidence>
<proteinExistence type="inferred from homology"/>
<keyword evidence="4" id="KW-0723">Serine/threonine-protein kinase</keyword>
<gene>
    <name evidence="15" type="ORF">GWI33_013701</name>
</gene>